<dbReference type="InterPro" id="IPR008279">
    <property type="entry name" value="PEP-util_enz_mobile_dom"/>
</dbReference>
<reference evidence="24" key="1">
    <citation type="journal article" date="2019" name="Int. J. Syst. Evol. Microbiol.">
        <title>The Global Catalogue of Microorganisms (GCM) 10K type strain sequencing project: providing services to taxonomists for standard genome sequencing and annotation.</title>
        <authorList>
            <consortium name="The Broad Institute Genomics Platform"/>
            <consortium name="The Broad Institute Genome Sequencing Center for Infectious Disease"/>
            <person name="Wu L."/>
            <person name="Ma J."/>
        </authorList>
    </citation>
    <scope>NUCLEOTIDE SEQUENCE [LARGE SCALE GENOMIC DNA]</scope>
    <source>
        <strain evidence="24">JCM 16902</strain>
    </source>
</reference>
<dbReference type="PANTHER" id="PTHR46244:SF6">
    <property type="entry name" value="PHOSPHOENOLPYRUVATE-PROTEIN PHOSPHOTRANSFERASE"/>
    <property type="match status" value="1"/>
</dbReference>
<dbReference type="NCBIfam" id="TIGR01417">
    <property type="entry name" value="PTS_I_fam"/>
    <property type="match status" value="1"/>
</dbReference>
<dbReference type="PROSITE" id="PS00742">
    <property type="entry name" value="PEP_ENZYMES_2"/>
    <property type="match status" value="1"/>
</dbReference>
<evidence type="ECO:0000256" key="20">
    <source>
        <dbReference type="SAM" id="MobiDB-lite"/>
    </source>
</evidence>
<evidence type="ECO:0000256" key="1">
    <source>
        <dbReference type="ARBA" id="ARBA00000683"/>
    </source>
</evidence>
<comment type="similarity">
    <text evidence="7">Belongs to the PEP-utilizing enzyme family.</text>
</comment>
<evidence type="ECO:0000256" key="6">
    <source>
        <dbReference type="ARBA" id="ARBA00004496"/>
    </source>
</evidence>
<dbReference type="InterPro" id="IPR015813">
    <property type="entry name" value="Pyrv/PenolPyrv_kinase-like_dom"/>
</dbReference>
<feature type="domain" description="PTS EIIA type-4" evidence="21">
    <location>
        <begin position="4"/>
        <end position="135"/>
    </location>
</feature>
<keyword evidence="24" id="KW-1185">Reference proteome</keyword>
<dbReference type="InterPro" id="IPR001020">
    <property type="entry name" value="PTS_HPr_His_P_site"/>
</dbReference>
<dbReference type="EC" id="2.7.1.121" evidence="8"/>
<protein>
    <recommendedName>
        <fullName evidence="10">Phosphocarrier protein HPr</fullName>
        <ecNumber evidence="8">2.7.1.121</ecNumber>
        <ecNumber evidence="9">2.7.3.9</ecNumber>
    </recommendedName>
</protein>
<comment type="function">
    <text evidence="4">Component of the dihydroxyacetone kinase complex, which is responsible for the phosphoenolpyruvate (PEP)-dependent phosphorylation of dihydroxyacetone. DhaM serves as the phosphoryl donor. Is phosphorylated by phosphoenolpyruvate in an EI- and HPr-dependent reaction, and a phosphorelay system on histidine residues finally leads to phosphoryl transfer to DhaL and dihydroxyacetone.</text>
</comment>
<dbReference type="Gene3D" id="3.20.20.60">
    <property type="entry name" value="Phosphoenolpyruvate-binding domains"/>
    <property type="match status" value="1"/>
</dbReference>
<evidence type="ECO:0000256" key="7">
    <source>
        <dbReference type="ARBA" id="ARBA00007837"/>
    </source>
</evidence>
<evidence type="ECO:0000256" key="13">
    <source>
        <dbReference type="ARBA" id="ARBA00022597"/>
    </source>
</evidence>
<comment type="catalytic activity">
    <reaction evidence="2">
        <text>dihydroxyacetone + phosphoenolpyruvate = dihydroxyacetone phosphate + pyruvate</text>
        <dbReference type="Rhea" id="RHEA:18381"/>
        <dbReference type="ChEBI" id="CHEBI:15361"/>
        <dbReference type="ChEBI" id="CHEBI:16016"/>
        <dbReference type="ChEBI" id="CHEBI:57642"/>
        <dbReference type="ChEBI" id="CHEBI:58702"/>
        <dbReference type="EC" id="2.7.1.121"/>
    </reaction>
</comment>
<dbReference type="SUPFAM" id="SSF53062">
    <property type="entry name" value="PTS system fructose IIA component-like"/>
    <property type="match status" value="1"/>
</dbReference>
<keyword evidence="12" id="KW-0963">Cytoplasm</keyword>
<dbReference type="Pfam" id="PF05524">
    <property type="entry name" value="PEP-utilisers_N"/>
    <property type="match status" value="1"/>
</dbReference>
<evidence type="ECO:0000256" key="8">
    <source>
        <dbReference type="ARBA" id="ARBA00012095"/>
    </source>
</evidence>
<evidence type="ECO:0000256" key="3">
    <source>
        <dbReference type="ARBA" id="ARBA00001946"/>
    </source>
</evidence>
<feature type="region of interest" description="Disordered" evidence="20">
    <location>
        <begin position="241"/>
        <end position="283"/>
    </location>
</feature>
<dbReference type="Pfam" id="PF03610">
    <property type="entry name" value="EIIA-man"/>
    <property type="match status" value="1"/>
</dbReference>
<dbReference type="Gene3D" id="3.30.1340.10">
    <property type="entry name" value="HPr-like"/>
    <property type="match status" value="1"/>
</dbReference>
<dbReference type="InterPro" id="IPR000121">
    <property type="entry name" value="PEP_util_C"/>
</dbReference>
<dbReference type="InterPro" id="IPR040442">
    <property type="entry name" value="Pyrv_kinase-like_dom_sf"/>
</dbReference>
<dbReference type="SUPFAM" id="SSF51621">
    <property type="entry name" value="Phosphoenolpyruvate/pyruvate domain"/>
    <property type="match status" value="1"/>
</dbReference>
<dbReference type="Gene3D" id="3.40.50.510">
    <property type="entry name" value="Phosphotransferase system, mannose-type IIA component"/>
    <property type="match status" value="1"/>
</dbReference>
<evidence type="ECO:0000256" key="11">
    <source>
        <dbReference type="ARBA" id="ARBA00022448"/>
    </source>
</evidence>
<comment type="subcellular location">
    <subcellularLocation>
        <location evidence="6">Cytoplasm</location>
    </subcellularLocation>
</comment>
<dbReference type="SUPFAM" id="SSF52009">
    <property type="entry name" value="Phosphohistidine domain"/>
    <property type="match status" value="1"/>
</dbReference>
<organism evidence="23 24">
    <name type="scientific">Kineosporia mesophila</name>
    <dbReference type="NCBI Taxonomy" id="566012"/>
    <lineage>
        <taxon>Bacteria</taxon>
        <taxon>Bacillati</taxon>
        <taxon>Actinomycetota</taxon>
        <taxon>Actinomycetes</taxon>
        <taxon>Kineosporiales</taxon>
        <taxon>Kineosporiaceae</taxon>
        <taxon>Kineosporia</taxon>
    </lineage>
</organism>
<dbReference type="InterPro" id="IPR036662">
    <property type="entry name" value="PTS_EIIA_man-typ_sf"/>
</dbReference>
<evidence type="ECO:0000256" key="5">
    <source>
        <dbReference type="ARBA" id="ARBA00003681"/>
    </source>
</evidence>
<dbReference type="InterPro" id="IPR023151">
    <property type="entry name" value="PEP_util_CS"/>
</dbReference>
<keyword evidence="13" id="KW-0762">Sugar transport</keyword>
<dbReference type="InterPro" id="IPR000032">
    <property type="entry name" value="HPr-like"/>
</dbReference>
<dbReference type="SUPFAM" id="SSF47831">
    <property type="entry name" value="Enzyme I of the PEP:sugar phosphotransferase system HPr-binding (sub)domain"/>
    <property type="match status" value="1"/>
</dbReference>
<dbReference type="Proteomes" id="UP001501074">
    <property type="component" value="Unassembled WGS sequence"/>
</dbReference>
<dbReference type="Pfam" id="PF02896">
    <property type="entry name" value="PEP-utilizers_C"/>
    <property type="match status" value="1"/>
</dbReference>
<dbReference type="Gene3D" id="3.50.30.10">
    <property type="entry name" value="Phosphohistidine domain"/>
    <property type="match status" value="1"/>
</dbReference>
<comment type="caution">
    <text evidence="23">The sequence shown here is derived from an EMBL/GenBank/DDBJ whole genome shotgun (WGS) entry which is preliminary data.</text>
</comment>
<comment type="cofactor">
    <cofactor evidence="3">
        <name>Mg(2+)</name>
        <dbReference type="ChEBI" id="CHEBI:18420"/>
    </cofactor>
</comment>
<dbReference type="EMBL" id="BAAAZO010000001">
    <property type="protein sequence ID" value="GAA3595058.1"/>
    <property type="molecule type" value="Genomic_DNA"/>
</dbReference>
<name>A0ABP6Z0C0_9ACTN</name>
<keyword evidence="18" id="KW-0460">Magnesium</keyword>
<dbReference type="SUPFAM" id="SSF55594">
    <property type="entry name" value="HPr-like"/>
    <property type="match status" value="1"/>
</dbReference>
<dbReference type="InterPro" id="IPR008731">
    <property type="entry name" value="PTS_EIN"/>
</dbReference>
<dbReference type="InterPro" id="IPR050499">
    <property type="entry name" value="PEP-utilizing_PTS_enzyme"/>
</dbReference>
<feature type="region of interest" description="Disordered" evidence="20">
    <location>
        <begin position="793"/>
        <end position="819"/>
    </location>
</feature>
<dbReference type="InterPro" id="IPR004701">
    <property type="entry name" value="PTS_EIIA_man-typ"/>
</dbReference>
<dbReference type="InterPro" id="IPR012844">
    <property type="entry name" value="DhaM_N"/>
</dbReference>
<dbReference type="CDD" id="cd00367">
    <property type="entry name" value="PTS-HPr_like"/>
    <property type="match status" value="1"/>
</dbReference>
<evidence type="ECO:0000256" key="4">
    <source>
        <dbReference type="ARBA" id="ARBA00002788"/>
    </source>
</evidence>
<dbReference type="InterPro" id="IPR035895">
    <property type="entry name" value="HPr-like_sf"/>
</dbReference>
<dbReference type="NCBIfam" id="TIGR02364">
    <property type="entry name" value="dha_pts"/>
    <property type="match status" value="1"/>
</dbReference>
<keyword evidence="16" id="KW-0479">Metal-binding</keyword>
<dbReference type="Pfam" id="PF00381">
    <property type="entry name" value="PTS-HPr"/>
    <property type="match status" value="1"/>
</dbReference>
<evidence type="ECO:0000313" key="24">
    <source>
        <dbReference type="Proteomes" id="UP001501074"/>
    </source>
</evidence>
<comment type="subunit">
    <text evidence="19">Homodimer. The dihydroxyacetone kinase complex is composed of a homodimer of DhaM, a homodimer of DhaK and the subunit DhaL.</text>
</comment>
<dbReference type="Gene3D" id="1.10.274.10">
    <property type="entry name" value="PtsI, HPr-binding domain"/>
    <property type="match status" value="1"/>
</dbReference>
<keyword evidence="17" id="KW-0418">Kinase</keyword>
<keyword evidence="15" id="KW-0598">Phosphotransferase system</keyword>
<dbReference type="InterPro" id="IPR036637">
    <property type="entry name" value="Phosphohistidine_dom_sf"/>
</dbReference>
<dbReference type="PROSITE" id="PS51096">
    <property type="entry name" value="PTS_EIIA_TYPE_4"/>
    <property type="match status" value="1"/>
</dbReference>
<evidence type="ECO:0000256" key="17">
    <source>
        <dbReference type="ARBA" id="ARBA00022777"/>
    </source>
</evidence>
<evidence type="ECO:0000259" key="21">
    <source>
        <dbReference type="PROSITE" id="PS51096"/>
    </source>
</evidence>
<evidence type="ECO:0000256" key="2">
    <source>
        <dbReference type="ARBA" id="ARBA00001113"/>
    </source>
</evidence>
<dbReference type="InterPro" id="IPR006318">
    <property type="entry name" value="PTS_EI-like"/>
</dbReference>
<evidence type="ECO:0000256" key="19">
    <source>
        <dbReference type="ARBA" id="ARBA00046577"/>
    </source>
</evidence>
<keyword evidence="14" id="KW-0808">Transferase</keyword>
<dbReference type="EC" id="2.7.3.9" evidence="9"/>
<evidence type="ECO:0000256" key="16">
    <source>
        <dbReference type="ARBA" id="ARBA00022723"/>
    </source>
</evidence>
<dbReference type="PROSITE" id="PS51350">
    <property type="entry name" value="PTS_HPR_DOM"/>
    <property type="match status" value="1"/>
</dbReference>
<dbReference type="RefSeq" id="WP_231484290.1">
    <property type="nucleotide sequence ID" value="NZ_BAAAZO010000001.1"/>
</dbReference>
<sequence>MNSTVGIVVVSHSRPLARAAVALAGQMTPGAPVRVAVAAGLDEETLGTDAVAISEAVTSVDGPAGVLVLMDLGSAVLSAELARELLDEGTRRRVLLCPAPLVEGLVAAVVTAAGGAGLGEVAAEARNGLAGKESQLSGAPGRPETPAISEVPAALARFVVTPAHGLHARPAARLVTRLRGIEAQVEIRNATTGSAWVPALSLTRLTTLGVLAGHEIQARATGAGAQIALERIGSLAAGNFGEPTGPAVDPAGRQEPSAHASAASPGIAIGPVHRATPAPRLDDPGLVDVLTRTPELEQRALATALEAVRHQITGLKGLLTRDEAEIFETHLALLDDPALLDQTRARIGDGRPAAPAWAATARETADRFDDLTDAYLAARAADVRAVGEQVLAHLLPPVEETFSGPGILLVEDLTPAQAATLDGNITHGVVMAAGSPSGHAAILIRARGIPAVAGVGAFVHQLPEGTVVALDGTTGELVIDPGADTRQDFLDRAETTRRNGEVTLRQAHSPAVTRDGVRITVGANASTPAEATAARARGADLISLVRTEFLFLSRDTPPDVDEQEAAYLDLADAFGGERITLRTLDVGGDKPLGYLPMPVEANPFLGVRGLRLGLRRPAILTDQLRAIVRVARQTPVSVMFPMVSTLGELRAARELLDEVVGPRAPVGLRVGIMVEVPAAALKAAVLAPYADFLSIGTNDLTQYTLAAERGNDDVAALGDPFDPAVLQLIRATCDGAAGRAEVAVCGEFAADVRAVPLLVGLGVRELSVTPRSVPDIKQAIRATGLGDSRELAARAREQPCADTVREVLRSRPSSGSNQK</sequence>
<feature type="domain" description="HPr" evidence="22">
    <location>
        <begin position="153"/>
        <end position="243"/>
    </location>
</feature>
<comment type="catalytic activity">
    <reaction evidence="1">
        <text>L-histidyl-[protein] + phosphoenolpyruvate = N(pros)-phospho-L-histidyl-[protein] + pyruvate</text>
        <dbReference type="Rhea" id="RHEA:23880"/>
        <dbReference type="Rhea" id="RHEA-COMP:9745"/>
        <dbReference type="Rhea" id="RHEA-COMP:9746"/>
        <dbReference type="ChEBI" id="CHEBI:15361"/>
        <dbReference type="ChEBI" id="CHEBI:29979"/>
        <dbReference type="ChEBI" id="CHEBI:58702"/>
        <dbReference type="ChEBI" id="CHEBI:64837"/>
        <dbReference type="EC" id="2.7.3.9"/>
    </reaction>
</comment>
<evidence type="ECO:0000259" key="22">
    <source>
        <dbReference type="PROSITE" id="PS51350"/>
    </source>
</evidence>
<comment type="function">
    <text evidence="5">General (non sugar-specific) component of the phosphoenolpyruvate-dependent sugar phosphotransferase system (sugar PTS). This major carbohydrate active-transport system catalyzes the phosphorylation of incoming sugar substrates concomitantly with their translocation across the cell membrane. The phosphoryl group from phosphoenolpyruvate (PEP) is transferred to the phosphoryl carrier protein HPr by enzyme I. Phospho-HPr then transfers it to the PTS EIIA domain.</text>
</comment>
<evidence type="ECO:0000256" key="12">
    <source>
        <dbReference type="ARBA" id="ARBA00022490"/>
    </source>
</evidence>
<gene>
    <name evidence="23" type="primary">ptsP</name>
    <name evidence="23" type="ORF">GCM10022223_07720</name>
</gene>
<evidence type="ECO:0000313" key="23">
    <source>
        <dbReference type="EMBL" id="GAA3595058.1"/>
    </source>
</evidence>
<dbReference type="PROSITE" id="PS00369">
    <property type="entry name" value="PTS_HPR_HIS"/>
    <property type="match status" value="1"/>
</dbReference>
<keyword evidence="11" id="KW-0813">Transport</keyword>
<evidence type="ECO:0000256" key="9">
    <source>
        <dbReference type="ARBA" id="ARBA00012232"/>
    </source>
</evidence>
<feature type="compositionally biased region" description="Basic and acidic residues" evidence="20">
    <location>
        <begin position="793"/>
        <end position="809"/>
    </location>
</feature>
<dbReference type="Pfam" id="PF00391">
    <property type="entry name" value="PEP-utilizers"/>
    <property type="match status" value="1"/>
</dbReference>
<dbReference type="InterPro" id="IPR036618">
    <property type="entry name" value="PtsI_HPr-bd_sf"/>
</dbReference>
<accession>A0ABP6Z0C0</accession>
<evidence type="ECO:0000256" key="10">
    <source>
        <dbReference type="ARBA" id="ARBA00020422"/>
    </source>
</evidence>
<dbReference type="PRINTS" id="PR01736">
    <property type="entry name" value="PHPHTRNFRASE"/>
</dbReference>
<evidence type="ECO:0000256" key="15">
    <source>
        <dbReference type="ARBA" id="ARBA00022683"/>
    </source>
</evidence>
<dbReference type="PANTHER" id="PTHR46244">
    <property type="entry name" value="PHOSPHOENOLPYRUVATE-PROTEIN PHOSPHOTRANSFERASE"/>
    <property type="match status" value="1"/>
</dbReference>
<proteinExistence type="inferred from homology"/>
<evidence type="ECO:0000256" key="18">
    <source>
        <dbReference type="ARBA" id="ARBA00022842"/>
    </source>
</evidence>
<evidence type="ECO:0000256" key="14">
    <source>
        <dbReference type="ARBA" id="ARBA00022679"/>
    </source>
</evidence>